<dbReference type="InterPro" id="IPR036890">
    <property type="entry name" value="HATPase_C_sf"/>
</dbReference>
<dbReference type="RefSeq" id="WP_088562226.1">
    <property type="nucleotide sequence ID" value="NZ_FYEH01000011.1"/>
</dbReference>
<evidence type="ECO:0000256" key="4">
    <source>
        <dbReference type="ARBA" id="ARBA00022777"/>
    </source>
</evidence>
<evidence type="ECO:0000259" key="6">
    <source>
        <dbReference type="PROSITE" id="PS50109"/>
    </source>
</evidence>
<evidence type="ECO:0000256" key="5">
    <source>
        <dbReference type="ARBA" id="ARBA00023012"/>
    </source>
</evidence>
<proteinExistence type="predicted"/>
<dbReference type="AlphaFoldDB" id="A0A212RN24"/>
<comment type="catalytic activity">
    <reaction evidence="1">
        <text>ATP + protein L-histidine = ADP + protein N-phospho-L-histidine.</text>
        <dbReference type="EC" id="2.7.13.3"/>
    </reaction>
</comment>
<dbReference type="Pfam" id="PF02518">
    <property type="entry name" value="HATPase_c"/>
    <property type="match status" value="1"/>
</dbReference>
<dbReference type="GO" id="GO:0000155">
    <property type="term" value="F:phosphorelay sensor kinase activity"/>
    <property type="evidence" value="ECO:0007669"/>
    <property type="project" value="InterPro"/>
</dbReference>
<dbReference type="Gene3D" id="1.10.287.130">
    <property type="match status" value="1"/>
</dbReference>
<dbReference type="InterPro" id="IPR003661">
    <property type="entry name" value="HisK_dim/P_dom"/>
</dbReference>
<dbReference type="InterPro" id="IPR036097">
    <property type="entry name" value="HisK_dim/P_sf"/>
</dbReference>
<keyword evidence="4 7" id="KW-0418">Kinase</keyword>
<evidence type="ECO:0000256" key="1">
    <source>
        <dbReference type="ARBA" id="ARBA00000085"/>
    </source>
</evidence>
<dbReference type="EMBL" id="FYEH01000011">
    <property type="protein sequence ID" value="SNB73885.1"/>
    <property type="molecule type" value="Genomic_DNA"/>
</dbReference>
<sequence>MTTEGDPASELARALAYYKQECDALGARLLRMQEEQSQYYREARRSQVVAKLVREANQIADRTPEAEQIGYQVLEIVVENTSCDGAAILVEDPIDSRGFKICDMLGMNHHADTSLSLSTVPAFCFTSSREPPNSAAQELMRFLEFPFLLWAYDRTTGYAMVITNHSEANVNRAFEARDRMLIEGALSIYLDVVARKQAHSKVREAMRLAEQANLTKEAFLATLSHELRTPLNAILGLADIMSGKTQRGLSLEDCQSYAAEIGQSGRHLLRLINDILDYSSIGQGKLTLQPEWMRLSQGVGAAVRAAQGVASQRDVALAAGHIDPGIGVFVDTVRFRQIMDNLIGNAIKFTPSGGSVRVELRQPAEGGLHIEVIDTGIGMSPDDIEIALAAFGQVDSALSRRSSGTGLGLPITVGLIEAHGGHLVVQSESGQGSTLRVVLPANRVRLPEATLDPAD</sequence>
<dbReference type="SMART" id="SM00387">
    <property type="entry name" value="HATPase_c"/>
    <property type="match status" value="1"/>
</dbReference>
<accession>A0A212RN24</accession>
<dbReference type="InterPro" id="IPR050736">
    <property type="entry name" value="Sensor_HK_Regulatory"/>
</dbReference>
<dbReference type="InterPro" id="IPR003594">
    <property type="entry name" value="HATPase_dom"/>
</dbReference>
<dbReference type="Proteomes" id="UP000197065">
    <property type="component" value="Unassembled WGS sequence"/>
</dbReference>
<dbReference type="OrthoDB" id="8477705at2"/>
<evidence type="ECO:0000256" key="3">
    <source>
        <dbReference type="ARBA" id="ARBA00022679"/>
    </source>
</evidence>
<evidence type="ECO:0000313" key="8">
    <source>
        <dbReference type="Proteomes" id="UP000197065"/>
    </source>
</evidence>
<dbReference type="SMART" id="SM00388">
    <property type="entry name" value="HisKA"/>
    <property type="match status" value="1"/>
</dbReference>
<keyword evidence="8" id="KW-1185">Reference proteome</keyword>
<protein>
    <recommendedName>
        <fullName evidence="2">histidine kinase</fullName>
        <ecNumber evidence="2">2.7.13.3</ecNumber>
    </recommendedName>
</protein>
<gene>
    <name evidence="7" type="ORF">SAMN07250955_11117</name>
</gene>
<dbReference type="PANTHER" id="PTHR43711:SF1">
    <property type="entry name" value="HISTIDINE KINASE 1"/>
    <property type="match status" value="1"/>
</dbReference>
<dbReference type="CDD" id="cd16922">
    <property type="entry name" value="HATPase_EvgS-ArcB-TorS-like"/>
    <property type="match status" value="1"/>
</dbReference>
<dbReference type="Pfam" id="PF00512">
    <property type="entry name" value="HisKA"/>
    <property type="match status" value="1"/>
</dbReference>
<dbReference type="SUPFAM" id="SSF55874">
    <property type="entry name" value="ATPase domain of HSP90 chaperone/DNA topoisomerase II/histidine kinase"/>
    <property type="match status" value="1"/>
</dbReference>
<feature type="domain" description="Histidine kinase" evidence="6">
    <location>
        <begin position="222"/>
        <end position="443"/>
    </location>
</feature>
<evidence type="ECO:0000256" key="2">
    <source>
        <dbReference type="ARBA" id="ARBA00012438"/>
    </source>
</evidence>
<dbReference type="EC" id="2.7.13.3" evidence="2"/>
<keyword evidence="3" id="KW-0808">Transferase</keyword>
<dbReference type="Gene3D" id="3.30.565.10">
    <property type="entry name" value="Histidine kinase-like ATPase, C-terminal domain"/>
    <property type="match status" value="1"/>
</dbReference>
<dbReference type="PANTHER" id="PTHR43711">
    <property type="entry name" value="TWO-COMPONENT HISTIDINE KINASE"/>
    <property type="match status" value="1"/>
</dbReference>
<organism evidence="7 8">
    <name type="scientific">Arboricoccus pini</name>
    <dbReference type="NCBI Taxonomy" id="1963835"/>
    <lineage>
        <taxon>Bacteria</taxon>
        <taxon>Pseudomonadati</taxon>
        <taxon>Pseudomonadota</taxon>
        <taxon>Alphaproteobacteria</taxon>
        <taxon>Geminicoccales</taxon>
        <taxon>Geminicoccaceae</taxon>
        <taxon>Arboricoccus</taxon>
    </lineage>
</organism>
<evidence type="ECO:0000313" key="7">
    <source>
        <dbReference type="EMBL" id="SNB73885.1"/>
    </source>
</evidence>
<dbReference type="CDD" id="cd00082">
    <property type="entry name" value="HisKA"/>
    <property type="match status" value="1"/>
</dbReference>
<keyword evidence="5" id="KW-0902">Two-component regulatory system</keyword>
<dbReference type="PROSITE" id="PS50109">
    <property type="entry name" value="HIS_KIN"/>
    <property type="match status" value="1"/>
</dbReference>
<name>A0A212RN24_9PROT</name>
<dbReference type="InterPro" id="IPR005467">
    <property type="entry name" value="His_kinase_dom"/>
</dbReference>
<dbReference type="SUPFAM" id="SSF47384">
    <property type="entry name" value="Homodimeric domain of signal transducing histidine kinase"/>
    <property type="match status" value="1"/>
</dbReference>
<reference evidence="7 8" key="1">
    <citation type="submission" date="2017-06" db="EMBL/GenBank/DDBJ databases">
        <authorList>
            <person name="Kim H.J."/>
            <person name="Triplett B.A."/>
        </authorList>
    </citation>
    <scope>NUCLEOTIDE SEQUENCE [LARGE SCALE GENOMIC DNA]</scope>
    <source>
        <strain evidence="7 8">B29T1</strain>
    </source>
</reference>